<keyword evidence="3" id="KW-1185">Reference proteome</keyword>
<protein>
    <recommendedName>
        <fullName evidence="1">Heterokaryon incompatibility domain-containing protein</fullName>
    </recommendedName>
</protein>
<dbReference type="Pfam" id="PF06985">
    <property type="entry name" value="HET"/>
    <property type="match status" value="1"/>
</dbReference>
<organism evidence="2 3">
    <name type="scientific">Colletotrichum orchidophilum</name>
    <dbReference type="NCBI Taxonomy" id="1209926"/>
    <lineage>
        <taxon>Eukaryota</taxon>
        <taxon>Fungi</taxon>
        <taxon>Dikarya</taxon>
        <taxon>Ascomycota</taxon>
        <taxon>Pezizomycotina</taxon>
        <taxon>Sordariomycetes</taxon>
        <taxon>Hypocreomycetidae</taxon>
        <taxon>Glomerellales</taxon>
        <taxon>Glomerellaceae</taxon>
        <taxon>Colletotrichum</taxon>
    </lineage>
</organism>
<evidence type="ECO:0000259" key="1">
    <source>
        <dbReference type="Pfam" id="PF06985"/>
    </source>
</evidence>
<reference evidence="2 3" key="1">
    <citation type="submission" date="2016-09" db="EMBL/GenBank/DDBJ databases">
        <authorList>
            <person name="Capua I."/>
            <person name="De Benedictis P."/>
            <person name="Joannis T."/>
            <person name="Lombin L.H."/>
            <person name="Cattoli G."/>
        </authorList>
    </citation>
    <scope>NUCLEOTIDE SEQUENCE [LARGE SCALE GENOMIC DNA]</scope>
    <source>
        <strain evidence="2 3">IMI 309357</strain>
    </source>
</reference>
<dbReference type="InterPro" id="IPR010730">
    <property type="entry name" value="HET"/>
</dbReference>
<evidence type="ECO:0000313" key="3">
    <source>
        <dbReference type="Proteomes" id="UP000176998"/>
    </source>
</evidence>
<dbReference type="GeneID" id="34557043"/>
<sequence>MVCAADDGIESYWMQVLIESRGAQERLTALEDIEDYWPRRLLHIPTLTSVERDENNVYGATEKPKYSILTYTWGRWKVRNGNDDTAALPVKGAPWKIPSIQEAHFTVASFRAVIEAMASQDVQWAWVDIACIHQEDEIMNAEEVGHQVAIFDKAVKAHVWLSGANHESLTKAFYTINEEIGYLTFSSFRTTENYLSALITTWADIHLEEIRMATTCKAIDRISSGLLIVLQDPWFSSLWTLQEAVLRNDALILSSEGLPCVWTTTGDGKEYQAHLSMFVNVCNNIYLDLINMQRGIEYHEVTGNALMDWEFDLKSKIDSMLALLIRSGTYNLPTSNPNIPYSMARYRQTSRPVDRIYGIMQTYNLRVGKVIRPQDNPSLADLVQEFAVAIATKNPILCQLFVHTKKADKLSSWRITENSFVPANFRTPTNYIFRSKFYPHSHEIMRASGRVCRLTDALRVQDDLVQFLHRTDKSGNVMFIDRVYSNGRIRIMTDEGFTKEHLNLNGYLWQLGIPGFRWLFPLSANLPIVLRDLWIFHLGDVDGDFDSRIRKHVPRSVGVLLRPAYEPTESARDGADWANVPHTRVGLCTWSPWEDEGRRMMDKDVKWKSVDFEFF</sequence>
<comment type="caution">
    <text evidence="2">The sequence shown here is derived from an EMBL/GenBank/DDBJ whole genome shotgun (WGS) entry which is preliminary data.</text>
</comment>
<dbReference type="Proteomes" id="UP000176998">
    <property type="component" value="Unassembled WGS sequence"/>
</dbReference>
<name>A0A1G4BH19_9PEZI</name>
<dbReference type="AlphaFoldDB" id="A0A1G4BH19"/>
<dbReference type="InterPro" id="IPR052895">
    <property type="entry name" value="HetReg/Transcr_Mod"/>
</dbReference>
<dbReference type="PANTHER" id="PTHR24148">
    <property type="entry name" value="ANKYRIN REPEAT DOMAIN-CONTAINING PROTEIN 39 HOMOLOG-RELATED"/>
    <property type="match status" value="1"/>
</dbReference>
<dbReference type="PANTHER" id="PTHR24148:SF64">
    <property type="entry name" value="HETEROKARYON INCOMPATIBILITY DOMAIN-CONTAINING PROTEIN"/>
    <property type="match status" value="1"/>
</dbReference>
<feature type="domain" description="Heterokaryon incompatibility" evidence="1">
    <location>
        <begin position="66"/>
        <end position="243"/>
    </location>
</feature>
<dbReference type="RefSeq" id="XP_022477952.1">
    <property type="nucleotide sequence ID" value="XM_022615533.1"/>
</dbReference>
<dbReference type="OrthoDB" id="2157530at2759"/>
<proteinExistence type="predicted"/>
<dbReference type="EMBL" id="MJBS01000024">
    <property type="protein sequence ID" value="OHF00810.1"/>
    <property type="molecule type" value="Genomic_DNA"/>
</dbReference>
<dbReference type="STRING" id="1209926.A0A1G4BH19"/>
<accession>A0A1G4BH19</accession>
<evidence type="ECO:0000313" key="2">
    <source>
        <dbReference type="EMBL" id="OHF00810.1"/>
    </source>
</evidence>
<gene>
    <name evidence="2" type="ORF">CORC01_03884</name>
</gene>